<feature type="chain" id="PRO_5011587818" evidence="1">
    <location>
        <begin position="19"/>
        <end position="270"/>
    </location>
</feature>
<sequence length="270" mass="30152">MRTFLLLSALLLAVPAAAQTTGERLLSGTTLGLPWGFYQGGLTNLGDGEARLRMSAPQGARVLGTRYDAGGRAALLTYRGDRDARAALAFAVEQLQRQGFNLTYRAYPSPGQARALLRRVDRLLEVQIIRGAEGVTQALYRFRDGEQPERLLTDQVPDDLRVYAAPIDLKTVQAEPGRVYLTLPDEQLIDFTAYRDGAMILAFYGGYTLQQLLDFYLPLFIQQGFVEIGDVATDEAERTLRFGRGSERLTLRLEASPSVEQTRVTLWYRR</sequence>
<dbReference type="EMBL" id="FNZA01000048">
    <property type="protein sequence ID" value="SEJ94408.1"/>
    <property type="molecule type" value="Genomic_DNA"/>
</dbReference>
<dbReference type="RefSeq" id="WP_092265897.1">
    <property type="nucleotide sequence ID" value="NZ_FNZA01000048.1"/>
</dbReference>
<gene>
    <name evidence="2" type="ORF">SAMN04488058_1481</name>
</gene>
<name>A0A1H7CXL7_9DEIO</name>
<dbReference type="OrthoDB" id="70839at2"/>
<protein>
    <submittedName>
        <fullName evidence="2">Uncharacterized protein</fullName>
    </submittedName>
</protein>
<dbReference type="AlphaFoldDB" id="A0A1H7CXL7"/>
<evidence type="ECO:0000313" key="3">
    <source>
        <dbReference type="Proteomes" id="UP000199223"/>
    </source>
</evidence>
<evidence type="ECO:0000313" key="2">
    <source>
        <dbReference type="EMBL" id="SEJ94408.1"/>
    </source>
</evidence>
<keyword evidence="1" id="KW-0732">Signal</keyword>
<proteinExistence type="predicted"/>
<reference evidence="3" key="1">
    <citation type="submission" date="2016-10" db="EMBL/GenBank/DDBJ databases">
        <authorList>
            <person name="Varghese N."/>
            <person name="Submissions S."/>
        </authorList>
    </citation>
    <scope>NUCLEOTIDE SEQUENCE [LARGE SCALE GENOMIC DNA]</scope>
    <source>
        <strain evidence="3">CGMCC 1.10218</strain>
    </source>
</reference>
<feature type="signal peptide" evidence="1">
    <location>
        <begin position="1"/>
        <end position="18"/>
    </location>
</feature>
<organism evidence="2 3">
    <name type="scientific">Deinococcus reticulitermitis</name>
    <dbReference type="NCBI Taxonomy" id="856736"/>
    <lineage>
        <taxon>Bacteria</taxon>
        <taxon>Thermotogati</taxon>
        <taxon>Deinococcota</taxon>
        <taxon>Deinococci</taxon>
        <taxon>Deinococcales</taxon>
        <taxon>Deinococcaceae</taxon>
        <taxon>Deinococcus</taxon>
    </lineage>
</organism>
<accession>A0A1H7CXL7</accession>
<evidence type="ECO:0000256" key="1">
    <source>
        <dbReference type="SAM" id="SignalP"/>
    </source>
</evidence>
<keyword evidence="3" id="KW-1185">Reference proteome</keyword>
<dbReference type="Proteomes" id="UP000199223">
    <property type="component" value="Unassembled WGS sequence"/>
</dbReference>